<organism evidence="3 4">
    <name type="scientific">Agrobacterium rosae</name>
    <dbReference type="NCBI Taxonomy" id="1972867"/>
    <lineage>
        <taxon>Bacteria</taxon>
        <taxon>Pseudomonadati</taxon>
        <taxon>Pseudomonadota</taxon>
        <taxon>Alphaproteobacteria</taxon>
        <taxon>Hyphomicrobiales</taxon>
        <taxon>Rhizobiaceae</taxon>
        <taxon>Rhizobium/Agrobacterium group</taxon>
        <taxon>Agrobacterium</taxon>
    </lineage>
</organism>
<dbReference type="CDD" id="cd03814">
    <property type="entry name" value="GT4-like"/>
    <property type="match status" value="1"/>
</dbReference>
<dbReference type="PANTHER" id="PTHR45947">
    <property type="entry name" value="SULFOQUINOVOSYL TRANSFERASE SQD2"/>
    <property type="match status" value="1"/>
</dbReference>
<dbReference type="RefSeq" id="WP_103657259.1">
    <property type="nucleotide sequence ID" value="NZ_CP192764.1"/>
</dbReference>
<dbReference type="PANTHER" id="PTHR45947:SF3">
    <property type="entry name" value="SULFOQUINOVOSYL TRANSFERASE SQD2"/>
    <property type="match status" value="1"/>
</dbReference>
<dbReference type="Gene3D" id="3.40.50.2000">
    <property type="entry name" value="Glycogen Phosphorylase B"/>
    <property type="match status" value="2"/>
</dbReference>
<dbReference type="AlphaFoldDB" id="A0AAE5S1D1"/>
<dbReference type="InterPro" id="IPR028098">
    <property type="entry name" value="Glyco_trans_4-like_N"/>
</dbReference>
<comment type="caution">
    <text evidence="3">The sequence shown here is derived from an EMBL/GenBank/DDBJ whole genome shotgun (WGS) entry which is preliminary data.</text>
</comment>
<dbReference type="Pfam" id="PF13692">
    <property type="entry name" value="Glyco_trans_1_4"/>
    <property type="match status" value="1"/>
</dbReference>
<reference evidence="3 4" key="1">
    <citation type="journal article" date="2018" name="Syst. Appl. Microbiol.">
        <title>Agrobacterium rosae sp. nov., isolated from galls on different agricultural crops.</title>
        <authorList>
            <person name="Kuzmanovic N."/>
            <person name="Pulawska J."/>
            <person name="Smalla K."/>
            <person name="Nesme X."/>
        </authorList>
    </citation>
    <scope>NUCLEOTIDE SEQUENCE [LARGE SCALE GENOMIC DNA]</scope>
    <source>
        <strain evidence="3 4">NCPPB 1650</strain>
    </source>
</reference>
<proteinExistence type="predicted"/>
<dbReference type="EMBL" id="NXEJ01000002">
    <property type="protein sequence ID" value="POO53603.1"/>
    <property type="molecule type" value="Genomic_DNA"/>
</dbReference>
<reference evidence="2 5" key="2">
    <citation type="journal article" date="2023" name="Phytobiomes J">
        <title>Deciphering the key players within the bacterial microbiota associated with aerial crown gall tumors on rhododendron: Insights into the gallobiome.</title>
        <authorList>
            <person name="Kuzmanovic N."/>
            <person name="Nesme J."/>
            <person name="Wolf J."/>
            <person name="Neumann-Schaal M."/>
            <person name="Petersen J."/>
            <person name="Fernandez-Gnecco G."/>
            <person name="Sproeer C."/>
            <person name="Bunk B."/>
            <person name="Overmann J."/>
            <person name="Sorensen S.J."/>
            <person name="Idczak E."/>
            <person name="Smalla K."/>
        </authorList>
    </citation>
    <scope>NUCLEOTIDE SEQUENCE [LARGE SCALE GENOMIC DNA]</scope>
    <source>
        <strain evidence="2">Rho-14.1</strain>
        <strain evidence="5">rho-14.1</strain>
    </source>
</reference>
<feature type="domain" description="Glycosyltransferase subfamily 4-like N-terminal" evidence="1">
    <location>
        <begin position="15"/>
        <end position="165"/>
    </location>
</feature>
<gene>
    <name evidence="3" type="ORF">CPJ18_05160</name>
    <name evidence="2" type="ORF">RMS29_02075</name>
</gene>
<dbReference type="InterPro" id="IPR050194">
    <property type="entry name" value="Glycosyltransferase_grp1"/>
</dbReference>
<accession>A0AAE5S1D1</accession>
<evidence type="ECO:0000313" key="3">
    <source>
        <dbReference type="EMBL" id="POO53603.1"/>
    </source>
</evidence>
<sequence length="362" mass="40036">MTKITIVTDAWHPQVNGVVRSIENTNAELERMGVEVCMVTPQSFHSIPCPTYPEIRLSVAGYRRVSKEIEKSQPSYVHIATEGPLGFMARRWCIKHGMRFSTSYHTRFPEYVAARFPIPENWLYAFVRWFHNGGSACMVATPSLETELDARGVKNLKRWSRGIDAALFHPREKLTHPFDLPRPIFMTVGRVSVEKNLPEFLDLNLPGSKVVIGDGPARAELEEKYPDVHFTGIKTGEELAYAYAQADVFVFPSKTDTFGNTILEALASGVPVAAFPVTGPIDILGAHPKAGALNADLRTACMDALECSQEAALALSKTYSWEKASRQFLDNVTSAASSGLTEFGSRKGSRGGNIMKFDAFSR</sequence>
<evidence type="ECO:0000259" key="1">
    <source>
        <dbReference type="Pfam" id="PF13439"/>
    </source>
</evidence>
<evidence type="ECO:0000313" key="4">
    <source>
        <dbReference type="Proteomes" id="UP000237447"/>
    </source>
</evidence>
<dbReference type="Proteomes" id="UP001277561">
    <property type="component" value="Unassembled WGS sequence"/>
</dbReference>
<dbReference type="Pfam" id="PF13439">
    <property type="entry name" value="Glyco_transf_4"/>
    <property type="match status" value="1"/>
</dbReference>
<evidence type="ECO:0000313" key="5">
    <source>
        <dbReference type="Proteomes" id="UP001277561"/>
    </source>
</evidence>
<dbReference type="SUPFAM" id="SSF53756">
    <property type="entry name" value="UDP-Glycosyltransferase/glycogen phosphorylase"/>
    <property type="match status" value="1"/>
</dbReference>
<protein>
    <submittedName>
        <fullName evidence="3">Alpha-mannosyltransferase</fullName>
    </submittedName>
    <submittedName>
        <fullName evidence="2">Bifunctional monoglucosyl/glucuronosyl diacylglycerol synthase</fullName>
    </submittedName>
</protein>
<dbReference type="GeneID" id="86878748"/>
<dbReference type="EMBL" id="JAVRAD010000001">
    <property type="protein sequence ID" value="MDX8327999.1"/>
    <property type="molecule type" value="Genomic_DNA"/>
</dbReference>
<name>A0AAE5S1D1_9HYPH</name>
<dbReference type="Proteomes" id="UP000237447">
    <property type="component" value="Unassembled WGS sequence"/>
</dbReference>
<evidence type="ECO:0000313" key="2">
    <source>
        <dbReference type="EMBL" id="MDX8327999.1"/>
    </source>
</evidence>
<dbReference type="GO" id="GO:0016757">
    <property type="term" value="F:glycosyltransferase activity"/>
    <property type="evidence" value="ECO:0007669"/>
    <property type="project" value="TreeGrafter"/>
</dbReference>
<keyword evidence="5" id="KW-1185">Reference proteome</keyword>